<feature type="region of interest" description="Disordered" evidence="1">
    <location>
        <begin position="549"/>
        <end position="576"/>
    </location>
</feature>
<dbReference type="Gene3D" id="3.30.565.10">
    <property type="entry name" value="Histidine kinase-like ATPase, C-terminal domain"/>
    <property type="match status" value="1"/>
</dbReference>
<dbReference type="RefSeq" id="WP_220377262.1">
    <property type="nucleotide sequence ID" value="NZ_LS483233.1"/>
</dbReference>
<dbReference type="Pfam" id="PF13589">
    <property type="entry name" value="HATPase_c_3"/>
    <property type="match status" value="1"/>
</dbReference>
<accession>A0A375IWK5</accession>
<dbReference type="EMBL" id="OVTA01000001">
    <property type="protein sequence ID" value="SPR95920.1"/>
    <property type="molecule type" value="Genomic_DNA"/>
</dbReference>
<dbReference type="Proteomes" id="UP000256805">
    <property type="component" value="Unassembled WGS sequence"/>
</dbReference>
<protein>
    <submittedName>
        <fullName evidence="2">ATPase</fullName>
    </submittedName>
</protein>
<evidence type="ECO:0000313" key="3">
    <source>
        <dbReference type="Proteomes" id="UP000256805"/>
    </source>
</evidence>
<evidence type="ECO:0000313" key="2">
    <source>
        <dbReference type="EMBL" id="SPR95920.1"/>
    </source>
</evidence>
<organism evidence="2 3">
    <name type="scientific">Cupriavidus taiwanensis</name>
    <dbReference type="NCBI Taxonomy" id="164546"/>
    <lineage>
        <taxon>Bacteria</taxon>
        <taxon>Pseudomonadati</taxon>
        <taxon>Pseudomonadota</taxon>
        <taxon>Betaproteobacteria</taxon>
        <taxon>Burkholderiales</taxon>
        <taxon>Burkholderiaceae</taxon>
        <taxon>Cupriavidus</taxon>
    </lineage>
</organism>
<reference evidence="2 3" key="1">
    <citation type="submission" date="2018-01" db="EMBL/GenBank/DDBJ databases">
        <authorList>
            <person name="Gaut B.S."/>
            <person name="Morton B.R."/>
            <person name="Clegg M.T."/>
            <person name="Duvall M.R."/>
        </authorList>
    </citation>
    <scope>NUCLEOTIDE SEQUENCE [LARGE SCALE GENOMIC DNA]</scope>
    <source>
        <strain evidence="2">Cupriavidus taiwanensis cmp 52</strain>
    </source>
</reference>
<dbReference type="AlphaFoldDB" id="A0A375IWK5"/>
<dbReference type="SUPFAM" id="SSF55874">
    <property type="entry name" value="ATPase domain of HSP90 chaperone/DNA topoisomerase II/histidine kinase"/>
    <property type="match status" value="1"/>
</dbReference>
<sequence length="677" mass="74757">MKFTILRLLTHSELGMFHEYRRQGKERAKQRAVNFDWDVVDKVFPSAKDTDIIPIECRRFEEENTVIEVAAWLKRQHKNWRFEGDCPTTSYYSFVDPGVLFAMVVDASTTPAKASWVVIPADHPARTSILGHGESARLGRSAMIALYGDEGEHCQAVLAEHFPQLFQKADTVSMTSEPHIDSSNNHDDEPPDPLGLFKILARAGHSLPSAVADLVDNSISHGAREICITFPSPNQGGRWMCIRDDGTGMTPAGLRNAMKIGHQRDYDAGDLGKFGYGLKGAAWSQADRLTVVSKAVGDKISTLTWDKEHLAKTRRWGLLKDPVAPEHASAVEIGESGTAVLLTQMRPPMEPAKGKAESPYAQELAGIKAHLELVFHRYLEGKVPGREKVVIRLNNEPLRANNPMGHPLTKEFDERRIELPGLTPNKVPVLYVRAYVTPNEAEFEEYIKPLPALEQRIERERLSLNGRANDAQGFYFYRLDRLIKWGGWEELFAKDEHTKLLRVAVDFDRTAEEQLQVDISKQLVRLPFAVTEPLKELLKVPRAAARARYDKKTKHAATPSGTGAKKGSSGGLPTGTPSIGGVVTAAPTPGGVPVNGTPPIPAPKTDHTSIRIVNSGAKPWQRKLGFKGEEVEVTPLAPTLVALVQLIEKDANAKSALSEFLRVLETAGVPDLLTKKL</sequence>
<evidence type="ECO:0000256" key="1">
    <source>
        <dbReference type="SAM" id="MobiDB-lite"/>
    </source>
</evidence>
<proteinExistence type="predicted"/>
<gene>
    <name evidence="2" type="ORF">CBM2634_A10123</name>
</gene>
<dbReference type="InterPro" id="IPR036890">
    <property type="entry name" value="HATPase_C_sf"/>
</dbReference>
<name>A0A375IWK5_9BURK</name>